<dbReference type="SUPFAM" id="SSF48179">
    <property type="entry name" value="6-phosphogluconate dehydrogenase C-terminal domain-like"/>
    <property type="match status" value="1"/>
</dbReference>
<accession>J7IUI4</accession>
<dbReference type="Gene3D" id="3.40.50.720">
    <property type="entry name" value="NAD(P)-binding Rossmann-like Domain"/>
    <property type="match status" value="1"/>
</dbReference>
<keyword evidence="2 4" id="KW-0521">NADP</keyword>
<dbReference type="EC" id="1.1.1.169" evidence="4"/>
<feature type="domain" description="Ketopantoate reductase N-terminal" evidence="5">
    <location>
        <begin position="6"/>
        <end position="134"/>
    </location>
</feature>
<dbReference type="Gene3D" id="1.10.1040.10">
    <property type="entry name" value="N-(1-d-carboxylethyl)-l-norvaline Dehydrogenase, domain 2"/>
    <property type="match status" value="1"/>
</dbReference>
<keyword evidence="3 4" id="KW-0560">Oxidoreductase</keyword>
<sequence>MAIKKVCIIGLGALGILYGHHLTKRMPKGDLRIIADQERIRRYQSDSVFCNGERCEFNYLAPEDVEEPADLIIFAVKYSGLNDAIKAVKNQVGEHTIILSALNGITSERIIGQTYGIDKILYCVAQGMDAVKVGNRATYDHMGMLVFGEQEPGFISERVREVARFFESMAVPFEAVTDMNKRIWGKFMLNVGVNQTVAVYESNYGEIQKEGAARDTMIAAMREVMVLSEKEGTNLTELDLKYWLNVLDPLCPEGKPSMRQDMEAKRFSEVDLFSGAVLELGKKYGVSTPVNEELYRRIKEKEAQYHLLA</sequence>
<organism evidence="7 8">
    <name type="scientific">Desulfosporosinus meridiei (strain ATCC BAA-275 / DSM 13257 / KCTC 12902 / NCIMB 13706 / S10)</name>
    <dbReference type="NCBI Taxonomy" id="768704"/>
    <lineage>
        <taxon>Bacteria</taxon>
        <taxon>Bacillati</taxon>
        <taxon>Bacillota</taxon>
        <taxon>Clostridia</taxon>
        <taxon>Eubacteriales</taxon>
        <taxon>Desulfitobacteriaceae</taxon>
        <taxon>Desulfosporosinus</taxon>
    </lineage>
</organism>
<reference evidence="7 8" key="1">
    <citation type="journal article" date="2012" name="J. Bacteriol.">
        <title>Complete genome sequences of Desulfosporosinus orientis DSM765T, Desulfosporosinus youngiae DSM17734T, Desulfosporosinus meridiei DSM13257T, and Desulfosporosinus acidiphilus DSM22704T.</title>
        <authorList>
            <person name="Pester M."/>
            <person name="Brambilla E."/>
            <person name="Alazard D."/>
            <person name="Rattei T."/>
            <person name="Weinmaier T."/>
            <person name="Han J."/>
            <person name="Lucas S."/>
            <person name="Lapidus A."/>
            <person name="Cheng J.F."/>
            <person name="Goodwin L."/>
            <person name="Pitluck S."/>
            <person name="Peters L."/>
            <person name="Ovchinnikova G."/>
            <person name="Teshima H."/>
            <person name="Detter J.C."/>
            <person name="Han C.S."/>
            <person name="Tapia R."/>
            <person name="Land M.L."/>
            <person name="Hauser L."/>
            <person name="Kyrpides N.C."/>
            <person name="Ivanova N.N."/>
            <person name="Pagani I."/>
            <person name="Huntmann M."/>
            <person name="Wei C.L."/>
            <person name="Davenport K.W."/>
            <person name="Daligault H."/>
            <person name="Chain P.S."/>
            <person name="Chen A."/>
            <person name="Mavromatis K."/>
            <person name="Markowitz V."/>
            <person name="Szeto E."/>
            <person name="Mikhailova N."/>
            <person name="Pati A."/>
            <person name="Wagner M."/>
            <person name="Woyke T."/>
            <person name="Ollivier B."/>
            <person name="Klenk H.P."/>
            <person name="Spring S."/>
            <person name="Loy A."/>
        </authorList>
    </citation>
    <scope>NUCLEOTIDE SEQUENCE [LARGE SCALE GENOMIC DNA]</scope>
    <source>
        <strain evidence="8">ATCC BAA-275 / DSM 13257 / NCIMB 13706 / S10</strain>
    </source>
</reference>
<dbReference type="EMBL" id="CP003629">
    <property type="protein sequence ID" value="AFQ45385.1"/>
    <property type="molecule type" value="Genomic_DNA"/>
</dbReference>
<dbReference type="GO" id="GO:0005737">
    <property type="term" value="C:cytoplasm"/>
    <property type="evidence" value="ECO:0007669"/>
    <property type="project" value="TreeGrafter"/>
</dbReference>
<feature type="domain" description="Ketopantoate reductase C-terminal" evidence="6">
    <location>
        <begin position="178"/>
        <end position="302"/>
    </location>
</feature>
<protein>
    <recommendedName>
        <fullName evidence="4">2-dehydropantoate 2-reductase</fullName>
        <ecNumber evidence="4">1.1.1.169</ecNumber>
    </recommendedName>
    <alternativeName>
        <fullName evidence="4">Ketopantoate reductase</fullName>
    </alternativeName>
</protein>
<comment type="similarity">
    <text evidence="1 4">Belongs to the ketopantoate reductase family.</text>
</comment>
<gene>
    <name evidence="7" type="ordered locus">Desmer_3545</name>
</gene>
<dbReference type="UniPathway" id="UPA00028">
    <property type="reaction ID" value="UER00004"/>
</dbReference>
<evidence type="ECO:0000256" key="3">
    <source>
        <dbReference type="ARBA" id="ARBA00023002"/>
    </source>
</evidence>
<dbReference type="eggNOG" id="COG1893">
    <property type="taxonomic scope" value="Bacteria"/>
</dbReference>
<dbReference type="Pfam" id="PF08546">
    <property type="entry name" value="ApbA_C"/>
    <property type="match status" value="1"/>
</dbReference>
<dbReference type="InterPro" id="IPR013332">
    <property type="entry name" value="KPR_N"/>
</dbReference>
<dbReference type="GO" id="GO:0015940">
    <property type="term" value="P:pantothenate biosynthetic process"/>
    <property type="evidence" value="ECO:0007669"/>
    <property type="project" value="UniProtKB-UniPathway"/>
</dbReference>
<dbReference type="Pfam" id="PF02558">
    <property type="entry name" value="ApbA"/>
    <property type="match status" value="1"/>
</dbReference>
<evidence type="ECO:0000256" key="4">
    <source>
        <dbReference type="RuleBase" id="RU362068"/>
    </source>
</evidence>
<evidence type="ECO:0000259" key="6">
    <source>
        <dbReference type="Pfam" id="PF08546"/>
    </source>
</evidence>
<keyword evidence="8" id="KW-1185">Reference proteome</keyword>
<dbReference type="PANTHER" id="PTHR21708">
    <property type="entry name" value="PROBABLE 2-DEHYDROPANTOATE 2-REDUCTASE"/>
    <property type="match status" value="1"/>
</dbReference>
<evidence type="ECO:0000313" key="8">
    <source>
        <dbReference type="Proteomes" id="UP000005262"/>
    </source>
</evidence>
<dbReference type="InterPro" id="IPR013328">
    <property type="entry name" value="6PGD_dom2"/>
</dbReference>
<name>J7IUI4_DESMD</name>
<dbReference type="GO" id="GO:0008677">
    <property type="term" value="F:2-dehydropantoate 2-reductase activity"/>
    <property type="evidence" value="ECO:0007669"/>
    <property type="project" value="UniProtKB-EC"/>
</dbReference>
<evidence type="ECO:0000256" key="2">
    <source>
        <dbReference type="ARBA" id="ARBA00022857"/>
    </source>
</evidence>
<dbReference type="InterPro" id="IPR036291">
    <property type="entry name" value="NAD(P)-bd_dom_sf"/>
</dbReference>
<dbReference type="STRING" id="768704.Desmer_3545"/>
<evidence type="ECO:0000259" key="5">
    <source>
        <dbReference type="Pfam" id="PF02558"/>
    </source>
</evidence>
<reference evidence="8" key="2">
    <citation type="submission" date="2012-08" db="EMBL/GenBank/DDBJ databases">
        <title>Finished genome of Desulfosporosinus meridiei DSM 13257.</title>
        <authorList>
            <person name="Huntemann M."/>
            <person name="Wei C.-L."/>
            <person name="Han J."/>
            <person name="Detter J.C."/>
            <person name="Han C."/>
            <person name="Davenport K."/>
            <person name="Daligault H."/>
            <person name="Erkkila T."/>
            <person name="Gu W."/>
            <person name="Munk A.C.C."/>
            <person name="Teshima H."/>
            <person name="Xu Y."/>
            <person name="Chain P."/>
            <person name="Tapia R."/>
            <person name="Chen A."/>
            <person name="Krypides N."/>
            <person name="Mavromatis K."/>
            <person name="Markowitz V."/>
            <person name="Szeto E."/>
            <person name="Ivanova N."/>
            <person name="Mikhailova N."/>
            <person name="Ovchinnikova G."/>
            <person name="Pagani I."/>
            <person name="Pati A."/>
            <person name="Goodwin L."/>
            <person name="Peters L."/>
            <person name="Pitluck S."/>
            <person name="Woyke T."/>
            <person name="Pester M."/>
            <person name="Spring S."/>
            <person name="Ollivier B."/>
            <person name="Rattei T."/>
            <person name="Klenk H.-P."/>
            <person name="Wagner M."/>
            <person name="Loy A."/>
        </authorList>
    </citation>
    <scope>NUCLEOTIDE SEQUENCE [LARGE SCALE GENOMIC DNA]</scope>
    <source>
        <strain evidence="8">ATCC BAA-275 / DSM 13257 / NCIMB 13706 / S10</strain>
    </source>
</reference>
<dbReference type="NCBIfam" id="TIGR00745">
    <property type="entry name" value="apbA_panE"/>
    <property type="match status" value="1"/>
</dbReference>
<dbReference type="SUPFAM" id="SSF51735">
    <property type="entry name" value="NAD(P)-binding Rossmann-fold domains"/>
    <property type="match status" value="1"/>
</dbReference>
<comment type="pathway">
    <text evidence="4">Cofactor biosynthesis; (R)-pantothenate biosynthesis; (R)-pantoate from 3-methyl-2-oxobutanoate: step 2/2.</text>
</comment>
<dbReference type="InterPro" id="IPR008927">
    <property type="entry name" value="6-PGluconate_DH-like_C_sf"/>
</dbReference>
<evidence type="ECO:0000313" key="7">
    <source>
        <dbReference type="EMBL" id="AFQ45385.1"/>
    </source>
</evidence>
<dbReference type="Proteomes" id="UP000005262">
    <property type="component" value="Chromosome"/>
</dbReference>
<dbReference type="PANTHER" id="PTHR21708:SF26">
    <property type="entry name" value="2-DEHYDROPANTOATE 2-REDUCTASE"/>
    <property type="match status" value="1"/>
</dbReference>
<dbReference type="InterPro" id="IPR051402">
    <property type="entry name" value="KPR-Related"/>
</dbReference>
<comment type="function">
    <text evidence="4">Catalyzes the NADPH-dependent reduction of ketopantoate into pantoic acid.</text>
</comment>
<dbReference type="AlphaFoldDB" id="J7IUI4"/>
<keyword evidence="4" id="KW-0566">Pantothenate biosynthesis</keyword>
<comment type="catalytic activity">
    <reaction evidence="4">
        <text>(R)-pantoate + NADP(+) = 2-dehydropantoate + NADPH + H(+)</text>
        <dbReference type="Rhea" id="RHEA:16233"/>
        <dbReference type="ChEBI" id="CHEBI:11561"/>
        <dbReference type="ChEBI" id="CHEBI:15378"/>
        <dbReference type="ChEBI" id="CHEBI:15980"/>
        <dbReference type="ChEBI" id="CHEBI:57783"/>
        <dbReference type="ChEBI" id="CHEBI:58349"/>
        <dbReference type="EC" id="1.1.1.169"/>
    </reaction>
</comment>
<proteinExistence type="inferred from homology"/>
<evidence type="ECO:0000256" key="1">
    <source>
        <dbReference type="ARBA" id="ARBA00007870"/>
    </source>
</evidence>
<dbReference type="HOGENOM" id="CLU_031468_6_0_9"/>
<dbReference type="InterPro" id="IPR013752">
    <property type="entry name" value="KPA_reductase"/>
</dbReference>
<dbReference type="RefSeq" id="WP_014904294.1">
    <property type="nucleotide sequence ID" value="NC_018515.1"/>
</dbReference>
<dbReference type="InterPro" id="IPR003710">
    <property type="entry name" value="ApbA"/>
</dbReference>
<dbReference type="KEGG" id="dmi:Desmer_3545"/>